<dbReference type="Pfam" id="PF10502">
    <property type="entry name" value="Peptidase_S26"/>
    <property type="match status" value="1"/>
</dbReference>
<evidence type="ECO:0000256" key="3">
    <source>
        <dbReference type="ARBA" id="ARBA00013208"/>
    </source>
</evidence>
<dbReference type="PROSITE" id="PS00760">
    <property type="entry name" value="SPASE_I_2"/>
    <property type="match status" value="1"/>
</dbReference>
<comment type="catalytic activity">
    <reaction evidence="1 7">
        <text>Cleavage of hydrophobic, N-terminal signal or leader sequences from secreted and periplasmic proteins.</text>
        <dbReference type="EC" id="3.4.21.89"/>
    </reaction>
</comment>
<dbReference type="PROSITE" id="PS00761">
    <property type="entry name" value="SPASE_I_3"/>
    <property type="match status" value="1"/>
</dbReference>
<keyword evidence="7" id="KW-1133">Transmembrane helix</keyword>
<dbReference type="Gene3D" id="2.10.109.10">
    <property type="entry name" value="Umud Fragment, subunit A"/>
    <property type="match status" value="1"/>
</dbReference>
<feature type="domain" description="Peptidase S26" evidence="8">
    <location>
        <begin position="190"/>
        <end position="335"/>
    </location>
</feature>
<proteinExistence type="inferred from homology"/>
<feature type="transmembrane region" description="Helical" evidence="7">
    <location>
        <begin position="104"/>
        <end position="123"/>
    </location>
</feature>
<dbReference type="InterPro" id="IPR019758">
    <property type="entry name" value="Pept_S26A_signal_pept_1_CS"/>
</dbReference>
<dbReference type="GO" id="GO:0009003">
    <property type="term" value="F:signal peptidase activity"/>
    <property type="evidence" value="ECO:0007669"/>
    <property type="project" value="UniProtKB-EC"/>
</dbReference>
<gene>
    <name evidence="9" type="primary">lepB</name>
    <name evidence="9" type="ORF">C5Y83_02110</name>
</gene>
<dbReference type="PANTHER" id="PTHR43390">
    <property type="entry name" value="SIGNAL PEPTIDASE I"/>
    <property type="match status" value="1"/>
</dbReference>
<keyword evidence="7" id="KW-0812">Transmembrane</keyword>
<evidence type="ECO:0000259" key="8">
    <source>
        <dbReference type="Pfam" id="PF10502"/>
    </source>
</evidence>
<evidence type="ECO:0000313" key="9">
    <source>
        <dbReference type="EMBL" id="PQO39563.1"/>
    </source>
</evidence>
<comment type="subcellular location">
    <subcellularLocation>
        <location evidence="7">Membrane</location>
        <topology evidence="7">Single-pass type II membrane protein</topology>
    </subcellularLocation>
</comment>
<evidence type="ECO:0000256" key="1">
    <source>
        <dbReference type="ARBA" id="ARBA00000677"/>
    </source>
</evidence>
<feature type="active site" evidence="6">
    <location>
        <position position="137"/>
    </location>
</feature>
<dbReference type="PRINTS" id="PR00727">
    <property type="entry name" value="LEADERPTASE"/>
</dbReference>
<dbReference type="InterPro" id="IPR036286">
    <property type="entry name" value="LexA/Signal_pep-like_sf"/>
</dbReference>
<protein>
    <recommendedName>
        <fullName evidence="4 7">Signal peptidase I</fullName>
        <ecNumber evidence="3 7">3.4.21.89</ecNumber>
    </recommendedName>
</protein>
<feature type="active site" evidence="6">
    <location>
        <position position="228"/>
    </location>
</feature>
<reference evidence="9 10" key="1">
    <citation type="submission" date="2018-02" db="EMBL/GenBank/DDBJ databases">
        <title>Comparative genomes isolates from brazilian mangrove.</title>
        <authorList>
            <person name="Araujo J.E."/>
            <person name="Taketani R.G."/>
            <person name="Silva M.C.P."/>
            <person name="Loureco M.V."/>
            <person name="Andreote F.D."/>
        </authorList>
    </citation>
    <scope>NUCLEOTIDE SEQUENCE [LARGE SCALE GENOMIC DNA]</scope>
    <source>
        <strain evidence="9 10">Hex-1 MGV</strain>
    </source>
</reference>
<dbReference type="PANTHER" id="PTHR43390:SF1">
    <property type="entry name" value="CHLOROPLAST PROCESSING PEPTIDASE"/>
    <property type="match status" value="1"/>
</dbReference>
<comment type="similarity">
    <text evidence="2 7">Belongs to the peptidase S26 family.</text>
</comment>
<dbReference type="GO" id="GO:0006465">
    <property type="term" value="P:signal peptide processing"/>
    <property type="evidence" value="ECO:0007669"/>
    <property type="project" value="InterPro"/>
</dbReference>
<keyword evidence="7" id="KW-0645">Protease</keyword>
<organism evidence="9 10">
    <name type="scientific">Blastopirellula marina</name>
    <dbReference type="NCBI Taxonomy" id="124"/>
    <lineage>
        <taxon>Bacteria</taxon>
        <taxon>Pseudomonadati</taxon>
        <taxon>Planctomycetota</taxon>
        <taxon>Planctomycetia</taxon>
        <taxon>Pirellulales</taxon>
        <taxon>Pirellulaceae</taxon>
        <taxon>Blastopirellula</taxon>
    </lineage>
</organism>
<dbReference type="AlphaFoldDB" id="A0A2S8G568"/>
<evidence type="ECO:0000256" key="6">
    <source>
        <dbReference type="PIRSR" id="PIRSR600223-1"/>
    </source>
</evidence>
<dbReference type="EMBL" id="PUHY01000004">
    <property type="protein sequence ID" value="PQO39563.1"/>
    <property type="molecule type" value="Genomic_DNA"/>
</dbReference>
<dbReference type="InterPro" id="IPR000223">
    <property type="entry name" value="Pept_S26A_signal_pept_1"/>
</dbReference>
<feature type="transmembrane region" description="Helical" evidence="7">
    <location>
        <begin position="69"/>
        <end position="98"/>
    </location>
</feature>
<dbReference type="InterPro" id="IPR019757">
    <property type="entry name" value="Pept_S26A_signal_pept_1_Lys-AS"/>
</dbReference>
<comment type="caution">
    <text evidence="9">The sequence shown here is derived from an EMBL/GenBank/DDBJ whole genome shotgun (WGS) entry which is preliminary data.</text>
</comment>
<evidence type="ECO:0000256" key="4">
    <source>
        <dbReference type="ARBA" id="ARBA00019232"/>
    </source>
</evidence>
<dbReference type="InterPro" id="IPR019533">
    <property type="entry name" value="Peptidase_S26"/>
</dbReference>
<evidence type="ECO:0000313" key="10">
    <source>
        <dbReference type="Proteomes" id="UP000238322"/>
    </source>
</evidence>
<dbReference type="EC" id="3.4.21.89" evidence="3 7"/>
<dbReference type="GO" id="GO:0016020">
    <property type="term" value="C:membrane"/>
    <property type="evidence" value="ECO:0007669"/>
    <property type="project" value="UniProtKB-SubCell"/>
</dbReference>
<evidence type="ECO:0000256" key="5">
    <source>
        <dbReference type="ARBA" id="ARBA00022801"/>
    </source>
</evidence>
<accession>A0A2S8G568</accession>
<sequence>MAIALFLALHLLTLIFWSLLCRLGISLADVTDFKSYRIPLAAIVAVFGAQILNALFVMQMAKANMPPNVASLVAWFVQAGLWGSVSVLAISSIIRIPVARSIKVALPTFLGPAATLMLTVYLFKPFVFDAFVVPASSMAPTILGRHLSSVCEECGAPRYGGISPNSPMPDENTEFDMICENFHVTASPTPDKQVYSGDRVLVSKFRKPKRWDLVVFKIPFEPDVLFVKRLVGLPGETITIQDGAVYANGKELVLPPALNGLSYADSFETDWPGHVRLWGNVDKPAKLGEDEYFVLGDNTYNSADSRVWQEQYDDVHHPYGLPKENIIGVVSEIYWPISRWRSF</sequence>
<name>A0A2S8G568_9BACT</name>
<evidence type="ECO:0000256" key="7">
    <source>
        <dbReference type="RuleBase" id="RU362042"/>
    </source>
</evidence>
<feature type="transmembrane region" description="Helical" evidence="7">
    <location>
        <begin position="38"/>
        <end position="57"/>
    </location>
</feature>
<dbReference type="Proteomes" id="UP000238322">
    <property type="component" value="Unassembled WGS sequence"/>
</dbReference>
<dbReference type="GO" id="GO:0004252">
    <property type="term" value="F:serine-type endopeptidase activity"/>
    <property type="evidence" value="ECO:0007669"/>
    <property type="project" value="InterPro"/>
</dbReference>
<dbReference type="SUPFAM" id="SSF51306">
    <property type="entry name" value="LexA/Signal peptidase"/>
    <property type="match status" value="1"/>
</dbReference>
<dbReference type="CDD" id="cd06530">
    <property type="entry name" value="S26_SPase_I"/>
    <property type="match status" value="1"/>
</dbReference>
<keyword evidence="7" id="KW-0472">Membrane</keyword>
<evidence type="ECO:0000256" key="2">
    <source>
        <dbReference type="ARBA" id="ARBA00009370"/>
    </source>
</evidence>
<keyword evidence="5 7" id="KW-0378">Hydrolase</keyword>
<comment type="caution">
    <text evidence="7">Lacks conserved residue(s) required for the propagation of feature annotation.</text>
</comment>
<dbReference type="NCBIfam" id="TIGR02227">
    <property type="entry name" value="sigpep_I_bact"/>
    <property type="match status" value="1"/>
</dbReference>